<protein>
    <recommendedName>
        <fullName evidence="3">GIY-YIG domain-containing protein</fullName>
    </recommendedName>
</protein>
<dbReference type="EMBL" id="VSRR010084632">
    <property type="protein sequence ID" value="MPC90515.1"/>
    <property type="molecule type" value="Genomic_DNA"/>
</dbReference>
<evidence type="ECO:0000313" key="1">
    <source>
        <dbReference type="EMBL" id="MPC90515.1"/>
    </source>
</evidence>
<comment type="caution">
    <text evidence="1">The sequence shown here is derived from an EMBL/GenBank/DDBJ whole genome shotgun (WGS) entry which is preliminary data.</text>
</comment>
<sequence length="155" mass="17572">MEKLTKVLSAAGVHVTYTSGQNIQCLVREKVVGGQNEQSVVYSIPCGGCASMYYGETARGLERRVREHKNDLRHHRTMNSLVIHTERYDYLPSWDRTRALHTSFNTRKRKLVEATYIATNEVTNHRDGFVNLSHTAASLVLASQSARSPTRRPTR</sequence>
<organism evidence="1 2">
    <name type="scientific">Portunus trituberculatus</name>
    <name type="common">Swimming crab</name>
    <name type="synonym">Neptunus trituberculatus</name>
    <dbReference type="NCBI Taxonomy" id="210409"/>
    <lineage>
        <taxon>Eukaryota</taxon>
        <taxon>Metazoa</taxon>
        <taxon>Ecdysozoa</taxon>
        <taxon>Arthropoda</taxon>
        <taxon>Crustacea</taxon>
        <taxon>Multicrustacea</taxon>
        <taxon>Malacostraca</taxon>
        <taxon>Eumalacostraca</taxon>
        <taxon>Eucarida</taxon>
        <taxon>Decapoda</taxon>
        <taxon>Pleocyemata</taxon>
        <taxon>Brachyura</taxon>
        <taxon>Eubrachyura</taxon>
        <taxon>Portunoidea</taxon>
        <taxon>Portunidae</taxon>
        <taxon>Portuninae</taxon>
        <taxon>Portunus</taxon>
    </lineage>
</organism>
<keyword evidence="2" id="KW-1185">Reference proteome</keyword>
<dbReference type="Proteomes" id="UP000324222">
    <property type="component" value="Unassembled WGS sequence"/>
</dbReference>
<reference evidence="1 2" key="1">
    <citation type="submission" date="2019-05" db="EMBL/GenBank/DDBJ databases">
        <title>Another draft genome of Portunus trituberculatus and its Hox gene families provides insights of decapod evolution.</title>
        <authorList>
            <person name="Jeong J.-H."/>
            <person name="Song I."/>
            <person name="Kim S."/>
            <person name="Choi T."/>
            <person name="Kim D."/>
            <person name="Ryu S."/>
            <person name="Kim W."/>
        </authorList>
    </citation>
    <scope>NUCLEOTIDE SEQUENCE [LARGE SCALE GENOMIC DNA]</scope>
    <source>
        <tissue evidence="1">Muscle</tissue>
    </source>
</reference>
<name>A0A5B7J707_PORTR</name>
<evidence type="ECO:0008006" key="3">
    <source>
        <dbReference type="Google" id="ProtNLM"/>
    </source>
</evidence>
<dbReference type="AlphaFoldDB" id="A0A5B7J707"/>
<gene>
    <name evidence="1" type="ORF">E2C01_085506</name>
</gene>
<dbReference type="OrthoDB" id="6374894at2759"/>
<evidence type="ECO:0000313" key="2">
    <source>
        <dbReference type="Proteomes" id="UP000324222"/>
    </source>
</evidence>
<accession>A0A5B7J707</accession>
<proteinExistence type="predicted"/>